<keyword evidence="2" id="KW-0645">Protease</keyword>
<evidence type="ECO:0000256" key="4">
    <source>
        <dbReference type="ARBA" id="ARBA00022825"/>
    </source>
</evidence>
<dbReference type="Gene3D" id="3.40.50.1820">
    <property type="entry name" value="alpha/beta hydrolase"/>
    <property type="match status" value="1"/>
</dbReference>
<accession>A0A5D4KKR3</accession>
<dbReference type="GO" id="GO:0006508">
    <property type="term" value="P:proteolysis"/>
    <property type="evidence" value="ECO:0007669"/>
    <property type="project" value="UniProtKB-KW"/>
</dbReference>
<comment type="similarity">
    <text evidence="1">Belongs to the peptidase S9C family.</text>
</comment>
<keyword evidence="3" id="KW-0378">Hydrolase</keyword>
<dbReference type="PANTHER" id="PTHR42776">
    <property type="entry name" value="SERINE PEPTIDASE S9 FAMILY MEMBER"/>
    <property type="match status" value="1"/>
</dbReference>
<dbReference type="Pfam" id="PF07676">
    <property type="entry name" value="PD40"/>
    <property type="match status" value="2"/>
</dbReference>
<gene>
    <name evidence="6" type="ORF">FZC79_03305</name>
</gene>
<dbReference type="Pfam" id="PF00326">
    <property type="entry name" value="Peptidase_S9"/>
    <property type="match status" value="1"/>
</dbReference>
<dbReference type="SUPFAM" id="SSF53474">
    <property type="entry name" value="alpha/beta-Hydrolases"/>
    <property type="match status" value="1"/>
</dbReference>
<dbReference type="RefSeq" id="WP_148945434.1">
    <property type="nucleotide sequence ID" value="NZ_VTEH01000001.1"/>
</dbReference>
<organism evidence="6 7">
    <name type="scientific">Rossellomorea vietnamensis</name>
    <dbReference type="NCBI Taxonomy" id="218284"/>
    <lineage>
        <taxon>Bacteria</taxon>
        <taxon>Bacillati</taxon>
        <taxon>Bacillota</taxon>
        <taxon>Bacilli</taxon>
        <taxon>Bacillales</taxon>
        <taxon>Bacillaceae</taxon>
        <taxon>Rossellomorea</taxon>
    </lineage>
</organism>
<dbReference type="InterPro" id="IPR029058">
    <property type="entry name" value="AB_hydrolase_fold"/>
</dbReference>
<keyword evidence="4" id="KW-0720">Serine protease</keyword>
<dbReference type="PANTHER" id="PTHR42776:SF27">
    <property type="entry name" value="DIPEPTIDYL PEPTIDASE FAMILY MEMBER 6"/>
    <property type="match status" value="1"/>
</dbReference>
<dbReference type="SUPFAM" id="SSF82171">
    <property type="entry name" value="DPP6 N-terminal domain-like"/>
    <property type="match status" value="1"/>
</dbReference>
<evidence type="ECO:0000259" key="5">
    <source>
        <dbReference type="Pfam" id="PF00326"/>
    </source>
</evidence>
<dbReference type="FunFam" id="3.40.50.1820:FF:000028">
    <property type="entry name" value="S9 family peptidase"/>
    <property type="match status" value="1"/>
</dbReference>
<dbReference type="InterPro" id="IPR011042">
    <property type="entry name" value="6-blade_b-propeller_TolB-like"/>
</dbReference>
<name>A0A5D4KKR3_9BACI</name>
<dbReference type="Gene3D" id="2.120.10.30">
    <property type="entry name" value="TolB, C-terminal domain"/>
    <property type="match status" value="2"/>
</dbReference>
<evidence type="ECO:0000313" key="7">
    <source>
        <dbReference type="Proteomes" id="UP000323317"/>
    </source>
</evidence>
<dbReference type="InterPro" id="IPR011659">
    <property type="entry name" value="WD40"/>
</dbReference>
<dbReference type="Proteomes" id="UP000323317">
    <property type="component" value="Unassembled WGS sequence"/>
</dbReference>
<evidence type="ECO:0000313" key="6">
    <source>
        <dbReference type="EMBL" id="TYR77852.1"/>
    </source>
</evidence>
<proteinExistence type="inferred from homology"/>
<sequence>MTNKRGITAEDLFALKSVSDPKLSPYGNEAVYVLTEMDQEKNVYISNLYHLNIDTGTSRQWTFGENRNSSPRWSPDGKEIAFVSDRSGKSQLYLLSVKGGEAQQLTHCPNGASQPLWSPCGTKIAFSAALKEGETLTEGEEDEKFPQPLEVKKMKYKSDDSGFFSGKRSHIAVMDLKTLEMKEVTEGEVDYSLQSWSPDGKYIAYGADKSADLDTSFQTDLFLYDIESGNEKKVTGGTGYFGNAAWSPDSRSIALLGHEKEYQNATLTKVWLYEMETESLSCLTSELDSPVGDFMVIDFQQGVSNPGIQWASDNQSFYFLASDNGNTVLYYGNLDGALYPALLEDQHIYGFDLDADNQKAIAAISNPELPGDLFMLDIPTGSLKQLTSVNEEFLSEVELSKTEALTFKSSDDWEVNGWLMKPAGLKEGEKYGLIVEVHGGPHMMYGNTYYQEFQMLAAEGYAVLFINPRGSHGYGQTFVDAVRGDYGGGDYEDVMAAVNHAIEKYDFIDKDRLGITGGSYGGFMTNWIVGHTDRFKAAVTQRSISNWVSFYGVSDIGYYFSEWQIDADLNDIEKLWKHSPLAYAKNINTPLLILHSEKDYRCPIEQAEQLYIAVKRQGKETEMVRFPESNHNLSRNGKPNLRVARLNYIKDWFGKYI</sequence>
<evidence type="ECO:0000256" key="1">
    <source>
        <dbReference type="ARBA" id="ARBA00010040"/>
    </source>
</evidence>
<dbReference type="InterPro" id="IPR001375">
    <property type="entry name" value="Peptidase_S9_cat"/>
</dbReference>
<dbReference type="AlphaFoldDB" id="A0A5D4KKR3"/>
<feature type="domain" description="Peptidase S9 prolyl oligopeptidase catalytic" evidence="5">
    <location>
        <begin position="449"/>
        <end position="656"/>
    </location>
</feature>
<protein>
    <submittedName>
        <fullName evidence="6">S9 family peptidase</fullName>
    </submittedName>
</protein>
<evidence type="ECO:0000256" key="2">
    <source>
        <dbReference type="ARBA" id="ARBA00022670"/>
    </source>
</evidence>
<dbReference type="EMBL" id="VTEH01000001">
    <property type="protein sequence ID" value="TYR77852.1"/>
    <property type="molecule type" value="Genomic_DNA"/>
</dbReference>
<reference evidence="6 7" key="1">
    <citation type="submission" date="2019-08" db="EMBL/GenBank/DDBJ databases">
        <title>Bacillus genomes from the desert of Cuatro Cienegas, Coahuila.</title>
        <authorList>
            <person name="Olmedo-Alvarez G."/>
        </authorList>
    </citation>
    <scope>NUCLEOTIDE SEQUENCE [LARGE SCALE GENOMIC DNA]</scope>
    <source>
        <strain evidence="6 7">CH40_1T</strain>
    </source>
</reference>
<evidence type="ECO:0000256" key="3">
    <source>
        <dbReference type="ARBA" id="ARBA00022801"/>
    </source>
</evidence>
<dbReference type="GO" id="GO:0004252">
    <property type="term" value="F:serine-type endopeptidase activity"/>
    <property type="evidence" value="ECO:0007669"/>
    <property type="project" value="TreeGrafter"/>
</dbReference>
<comment type="caution">
    <text evidence="6">The sequence shown here is derived from an EMBL/GenBank/DDBJ whole genome shotgun (WGS) entry which is preliminary data.</text>
</comment>